<feature type="region of interest" description="Disordered" evidence="4">
    <location>
        <begin position="250"/>
        <end position="326"/>
    </location>
</feature>
<keyword evidence="2" id="KW-0677">Repeat</keyword>
<comment type="caution">
    <text evidence="7">The sequence shown here is derived from an EMBL/GenBank/DDBJ whole genome shotgun (WGS) entry which is preliminary data.</text>
</comment>
<dbReference type="CDD" id="cd06583">
    <property type="entry name" value="PGRP"/>
    <property type="match status" value="1"/>
</dbReference>
<dbReference type="InterPro" id="IPR015510">
    <property type="entry name" value="PGRP"/>
</dbReference>
<dbReference type="eggNOG" id="COG5263">
    <property type="taxonomic scope" value="Bacteria"/>
</dbReference>
<evidence type="ECO:0000256" key="2">
    <source>
        <dbReference type="ARBA" id="ARBA00022737"/>
    </source>
</evidence>
<dbReference type="InterPro" id="IPR036505">
    <property type="entry name" value="Amidase/PGRP_sf"/>
</dbReference>
<dbReference type="OrthoDB" id="514320at2"/>
<dbReference type="GO" id="GO:0008745">
    <property type="term" value="F:N-acetylmuramoyl-L-alanine amidase activity"/>
    <property type="evidence" value="ECO:0007669"/>
    <property type="project" value="InterPro"/>
</dbReference>
<feature type="repeat" description="Cell wall-binding" evidence="3">
    <location>
        <begin position="830"/>
        <end position="849"/>
    </location>
</feature>
<organism evidence="7 8">
    <name type="scientific">Schaalia cardiffensis F0333</name>
    <dbReference type="NCBI Taxonomy" id="888050"/>
    <lineage>
        <taxon>Bacteria</taxon>
        <taxon>Bacillati</taxon>
        <taxon>Actinomycetota</taxon>
        <taxon>Actinomycetes</taxon>
        <taxon>Actinomycetales</taxon>
        <taxon>Actinomycetaceae</taxon>
        <taxon>Schaalia</taxon>
    </lineage>
</organism>
<feature type="signal peptide" evidence="5">
    <location>
        <begin position="1"/>
        <end position="17"/>
    </location>
</feature>
<keyword evidence="5" id="KW-0732">Signal</keyword>
<dbReference type="Pfam" id="PF19127">
    <property type="entry name" value="Choline_bind_3"/>
    <property type="match status" value="6"/>
</dbReference>
<evidence type="ECO:0000313" key="7">
    <source>
        <dbReference type="EMBL" id="ENO18493.1"/>
    </source>
</evidence>
<proteinExistence type="inferred from homology"/>
<feature type="repeat" description="Cell wall-binding" evidence="3">
    <location>
        <begin position="870"/>
        <end position="889"/>
    </location>
</feature>
<dbReference type="RefSeq" id="WP_005962479.1">
    <property type="nucleotide sequence ID" value="NZ_CP040505.1"/>
</dbReference>
<dbReference type="Pfam" id="PF01510">
    <property type="entry name" value="Amidase_2"/>
    <property type="match status" value="1"/>
</dbReference>
<dbReference type="GO" id="GO:0009253">
    <property type="term" value="P:peptidoglycan catabolic process"/>
    <property type="evidence" value="ECO:0007669"/>
    <property type="project" value="InterPro"/>
</dbReference>
<dbReference type="EMBL" id="AQHZ01000013">
    <property type="protein sequence ID" value="ENO18493.1"/>
    <property type="molecule type" value="Genomic_DNA"/>
</dbReference>
<evidence type="ECO:0000313" key="8">
    <source>
        <dbReference type="Proteomes" id="UP000013015"/>
    </source>
</evidence>
<evidence type="ECO:0000256" key="5">
    <source>
        <dbReference type="SAM" id="SignalP"/>
    </source>
</evidence>
<feature type="domain" description="Peptidoglycan recognition protein family" evidence="6">
    <location>
        <begin position="351"/>
        <end position="503"/>
    </location>
</feature>
<dbReference type="InterPro" id="IPR018337">
    <property type="entry name" value="Cell_wall/Cho-bd_repeat"/>
</dbReference>
<protein>
    <recommendedName>
        <fullName evidence="6">Peptidoglycan recognition protein family domain-containing protein</fullName>
    </recommendedName>
</protein>
<name>N6XBC4_9ACTO</name>
<gene>
    <name evidence="7" type="ORF">HMPREF9004_0750</name>
</gene>
<dbReference type="PANTHER" id="PTHR11022:SF41">
    <property type="entry name" value="PEPTIDOGLYCAN-RECOGNITION PROTEIN LC-RELATED"/>
    <property type="match status" value="1"/>
</dbReference>
<evidence type="ECO:0000256" key="4">
    <source>
        <dbReference type="SAM" id="MobiDB-lite"/>
    </source>
</evidence>
<evidence type="ECO:0000256" key="1">
    <source>
        <dbReference type="ARBA" id="ARBA00007553"/>
    </source>
</evidence>
<feature type="compositionally biased region" description="Polar residues" evidence="4">
    <location>
        <begin position="106"/>
        <end position="119"/>
    </location>
</feature>
<feature type="repeat" description="Cell wall-binding" evidence="3">
    <location>
        <begin position="850"/>
        <end position="869"/>
    </location>
</feature>
<dbReference type="Pfam" id="PF01473">
    <property type="entry name" value="Choline_bind_1"/>
    <property type="match status" value="1"/>
</dbReference>
<dbReference type="Proteomes" id="UP000013015">
    <property type="component" value="Unassembled WGS sequence"/>
</dbReference>
<dbReference type="HOGENOM" id="CLU_018857_0_0_11"/>
<dbReference type="SUPFAM" id="SSF69360">
    <property type="entry name" value="Cell wall binding repeat"/>
    <property type="match status" value="2"/>
</dbReference>
<dbReference type="STRING" id="888050.HMPREF9004_0750"/>
<evidence type="ECO:0000259" key="6">
    <source>
        <dbReference type="SMART" id="SM00701"/>
    </source>
</evidence>
<feature type="repeat" description="Cell wall-binding" evidence="3">
    <location>
        <begin position="810"/>
        <end position="829"/>
    </location>
</feature>
<sequence length="910" mass="97612">MLSSASLIGAVVSAVLALGPVSAPTKGTDRADEPSHPVMRIALTTSTGSPTELASAGLDKLPLSSGQASGRPLNPLNLWLSAQNDAKKSSAATPSAKEGRKETLSTKEGATQSPSSTQGVEGESSSLSPLSSSPDALIKDTKVLTEPLEVSDFFVAGFIWDDSAASTDERTFLIRVREGQTWSDWYEIERDSDTRPDDAQEASGTEPFVTAGATGVQILVAGAEEMPKNLELVLVPENAEGEKILEESEIETTNAGGTPLNEPLDQSNDEGLYDSFSEASGAASSLRQAASSSENASSQESGAASASDDATPVLEPSWGAPKPTGRGIGAKSSAFLRSLFPATTTANGLPIPVVTRSEWGGSASEPYDWGAEYSYAPFVVVHHTVGTNNYTCSQSHSIVRGIYQYHAYSLDWGDIGYNFLVDKCGQAFEGRWGSLNSSGGNMVAAGHSLGFNTGTMGISMLGNYTSVAPSNETLSSVGALAGWHLDKAGVSPSSSGVYVSRGNGKYPKGTAVTLPRISGHRDNGYTACPGDAAYPLLWKVRQAALEVSSSAIEGTPGAPIAVTGQWVADGETWYFRTSSSNSYVSNTWALINNEVYFFDWSGRVLTGWYAFRGNWYYLDPSGALHKGELSIQSGTYMLDESTGAMFTGWKQEGTGWRYYKPDGARAYGWTAVGSNWYYLDPASGIMQTGQQTIKGKTYLLYSSGEMASGWVKDESGWRYYGADGAQVGGWAKIGGEWYYLDPQTGVMQSGRLSINGVTYFLAASGQVQYGWYAHNGNWFYLHPSDGAMLTTWVAVNGTWYYMEPDSGQMRTGWLQLGDVWYYLDGSGAMRTGWLQLGNRWYYLDASGAMRTGWLQLGNRWYYLDASGAMRTGWLLLGNTWYYLDSSGAMVTGTQSIDGVSYSFTASGALR</sequence>
<feature type="region of interest" description="Disordered" evidence="4">
    <location>
        <begin position="84"/>
        <end position="133"/>
    </location>
</feature>
<feature type="compositionally biased region" description="Low complexity" evidence="4">
    <location>
        <begin position="279"/>
        <end position="310"/>
    </location>
</feature>
<dbReference type="Gene3D" id="2.10.270.10">
    <property type="entry name" value="Cholin Binding"/>
    <property type="match status" value="4"/>
</dbReference>
<dbReference type="SUPFAM" id="SSF55846">
    <property type="entry name" value="N-acetylmuramoyl-L-alanine amidase-like"/>
    <property type="match status" value="1"/>
</dbReference>
<dbReference type="PATRIC" id="fig|888050.3.peg.715"/>
<dbReference type="InterPro" id="IPR002502">
    <property type="entry name" value="Amidase_domain"/>
</dbReference>
<dbReference type="SMART" id="SM00701">
    <property type="entry name" value="PGRP"/>
    <property type="match status" value="1"/>
</dbReference>
<dbReference type="GO" id="GO:0008270">
    <property type="term" value="F:zinc ion binding"/>
    <property type="evidence" value="ECO:0007669"/>
    <property type="project" value="InterPro"/>
</dbReference>
<dbReference type="AlphaFoldDB" id="N6XBC4"/>
<comment type="similarity">
    <text evidence="1">Belongs to the N-acetylmuramoyl-L-alanine amidase 2 family.</text>
</comment>
<keyword evidence="8" id="KW-1185">Reference proteome</keyword>
<feature type="compositionally biased region" description="Low complexity" evidence="4">
    <location>
        <begin position="124"/>
        <end position="133"/>
    </location>
</feature>
<feature type="chain" id="PRO_5039374873" description="Peptidoglycan recognition protein family domain-containing protein" evidence="5">
    <location>
        <begin position="18"/>
        <end position="910"/>
    </location>
</feature>
<dbReference type="PROSITE" id="PS51170">
    <property type="entry name" value="CW"/>
    <property type="match status" value="5"/>
</dbReference>
<reference evidence="7 8" key="1">
    <citation type="submission" date="2013-03" db="EMBL/GenBank/DDBJ databases">
        <title>Reference genome for the Human Microbiome Project.</title>
        <authorList>
            <person name="Aqrawi P."/>
            <person name="Ayvaz T."/>
            <person name="Bess C."/>
            <person name="Blankenburg K."/>
            <person name="Coyle M."/>
            <person name="Deng J."/>
            <person name="Forbes L."/>
            <person name="Fowler G."/>
            <person name="Francisco L."/>
            <person name="Fu Q."/>
            <person name="Gibbs R."/>
            <person name="Gross S."/>
            <person name="Gubbala S."/>
            <person name="Hale W."/>
            <person name="Hemphill L."/>
            <person name="Highlander S."/>
            <person name="Hirani K."/>
            <person name="Jackson L."/>
            <person name="Jakkamsetti A."/>
            <person name="Javaid M."/>
            <person name="Jayaseelan J.C."/>
            <person name="Jiang H."/>
            <person name="Joshi V."/>
            <person name="Korchina V."/>
            <person name="Kovar C."/>
            <person name="Lara F."/>
            <person name="Lee S."/>
            <person name="Liu Y."/>
            <person name="Mata R."/>
            <person name="Mathew T."/>
            <person name="Munidasa M."/>
            <person name="Muzny D."/>
            <person name="Nazareth L."/>
            <person name="Ngo R."/>
            <person name="Nguyen L."/>
            <person name="Nguyen N."/>
            <person name="Okwuonu G."/>
            <person name="Ongeri F."/>
            <person name="Palculict T."/>
            <person name="Patil S."/>
            <person name="Petrosino J."/>
            <person name="Pham C."/>
            <person name="Pham P."/>
            <person name="Pu L.-L."/>
            <person name="Qin X."/>
            <person name="Qu J."/>
            <person name="Reid J."/>
            <person name="Ross M."/>
            <person name="Ruth R."/>
            <person name="Saada N."/>
            <person name="San Lucas F."/>
            <person name="Santibanez J."/>
            <person name="Shang Y."/>
            <person name="Simmons D."/>
            <person name="Song X.-Z."/>
            <person name="Tang L.-Y."/>
            <person name="Thornton R."/>
            <person name="Warren J."/>
            <person name="Weissenberger G."/>
            <person name="Wilczek-Boney K."/>
            <person name="Worley K."/>
            <person name="Youmans B."/>
            <person name="Zhang J."/>
            <person name="Zhang L."/>
            <person name="Zhao Z."/>
            <person name="Zhou C."/>
            <person name="Zhu D."/>
            <person name="Zhu Y."/>
        </authorList>
    </citation>
    <scope>NUCLEOTIDE SEQUENCE [LARGE SCALE GENOMIC DNA]</scope>
    <source>
        <strain evidence="7 8">F0333</strain>
    </source>
</reference>
<dbReference type="PANTHER" id="PTHR11022">
    <property type="entry name" value="PEPTIDOGLYCAN RECOGNITION PROTEIN"/>
    <property type="match status" value="1"/>
</dbReference>
<dbReference type="eggNOG" id="COG5479">
    <property type="taxonomic scope" value="Bacteria"/>
</dbReference>
<accession>N6XBC4</accession>
<evidence type="ECO:0000256" key="3">
    <source>
        <dbReference type="PROSITE-ProRule" id="PRU00591"/>
    </source>
</evidence>
<dbReference type="InterPro" id="IPR006619">
    <property type="entry name" value="PGRP_domain_met/bac"/>
</dbReference>
<dbReference type="Gene3D" id="3.40.80.10">
    <property type="entry name" value="Peptidoglycan recognition protein-like"/>
    <property type="match status" value="1"/>
</dbReference>
<feature type="repeat" description="Cell wall-binding" evidence="3">
    <location>
        <begin position="605"/>
        <end position="624"/>
    </location>
</feature>